<comment type="cofactor">
    <cofactor evidence="2 7">
        <name>pyridoxal 5'-phosphate</name>
        <dbReference type="ChEBI" id="CHEBI:597326"/>
    </cofactor>
</comment>
<dbReference type="InterPro" id="IPR029066">
    <property type="entry name" value="PLP-binding_barrel"/>
</dbReference>
<sequence>MPAPARLTIDLGAVVSNWQFLKSQATHGQCAGVVKADGYGLGADKVGPALYAAGCRQFFVAHLPEGIALRTALPQAEIFVLNGLLPGEVGPYRASRLIPVLNDPGQVALWMKEAQGAAAAIHVDTGMNRLGLRVDEARTLFTEPSVQAYPWRLLMSHFACADEPGHPLNQIQRDAFFDIAKLLPDVPTSLANSSGIFLGTDYHGDLLRPGVALYGVNPVPGKPNPLKSTVTLETSILQVRRVDPGMSVGYGAAHKADRPTRVATVAYGYADGYIRSGSGKGAAYLSGHALPILGRVSMDLLTLDATDLPEALVHPGAMVELFGPSRSVDDVANDAGTIGYEILTDLGRRADRVYIGAR</sequence>
<keyword evidence="6 7" id="KW-0413">Isomerase</keyword>
<dbReference type="PANTHER" id="PTHR30511:SF0">
    <property type="entry name" value="ALANINE RACEMASE, CATABOLIC-RELATED"/>
    <property type="match status" value="1"/>
</dbReference>
<dbReference type="EMBL" id="JBHUIP010000005">
    <property type="protein sequence ID" value="MFD2262760.1"/>
    <property type="molecule type" value="Genomic_DNA"/>
</dbReference>
<feature type="active site" description="Proton acceptor; specific for L-alanine" evidence="7">
    <location>
        <position position="250"/>
    </location>
</feature>
<dbReference type="SMART" id="SM01005">
    <property type="entry name" value="Ala_racemase_C"/>
    <property type="match status" value="1"/>
</dbReference>
<gene>
    <name evidence="9" type="primary">alr</name>
    <name evidence="9" type="ORF">ACFSM5_07655</name>
</gene>
<feature type="modified residue" description="N6-(pyridoxal phosphate)lysine" evidence="7">
    <location>
        <position position="35"/>
    </location>
</feature>
<dbReference type="PANTHER" id="PTHR30511">
    <property type="entry name" value="ALANINE RACEMASE"/>
    <property type="match status" value="1"/>
</dbReference>
<dbReference type="InterPro" id="IPR011079">
    <property type="entry name" value="Ala_racemase_C"/>
</dbReference>
<keyword evidence="10" id="KW-1185">Reference proteome</keyword>
<evidence type="ECO:0000313" key="9">
    <source>
        <dbReference type="EMBL" id="MFD2262760.1"/>
    </source>
</evidence>
<feature type="active site" description="Proton acceptor; specific for D-alanine" evidence="7">
    <location>
        <position position="35"/>
    </location>
</feature>
<dbReference type="InterPro" id="IPR020622">
    <property type="entry name" value="Ala_racemase_pyridoxalP-BS"/>
</dbReference>
<dbReference type="HAMAP" id="MF_01201">
    <property type="entry name" value="Ala_racemase"/>
    <property type="match status" value="1"/>
</dbReference>
<dbReference type="PROSITE" id="PS00395">
    <property type="entry name" value="ALANINE_RACEMASE"/>
    <property type="match status" value="1"/>
</dbReference>
<dbReference type="CDD" id="cd00430">
    <property type="entry name" value="PLPDE_III_AR"/>
    <property type="match status" value="1"/>
</dbReference>
<dbReference type="RefSeq" id="WP_379875727.1">
    <property type="nucleotide sequence ID" value="NZ_JBHUIP010000005.1"/>
</dbReference>
<feature type="domain" description="Alanine racemase C-terminal" evidence="8">
    <location>
        <begin position="229"/>
        <end position="355"/>
    </location>
</feature>
<dbReference type="Pfam" id="PF00842">
    <property type="entry name" value="Ala_racemase_C"/>
    <property type="match status" value="1"/>
</dbReference>
<comment type="caution">
    <text evidence="9">The sequence shown here is derived from an EMBL/GenBank/DDBJ whole genome shotgun (WGS) entry which is preliminary data.</text>
</comment>
<evidence type="ECO:0000256" key="7">
    <source>
        <dbReference type="HAMAP-Rule" id="MF_01201"/>
    </source>
</evidence>
<name>A0ABW5DPT5_9PROT</name>
<comment type="similarity">
    <text evidence="3 7">Belongs to the alanine racemase family.</text>
</comment>
<evidence type="ECO:0000256" key="3">
    <source>
        <dbReference type="ARBA" id="ARBA00007880"/>
    </source>
</evidence>
<dbReference type="Gene3D" id="2.40.37.10">
    <property type="entry name" value="Lyase, Ornithine Decarboxylase, Chain A, domain 1"/>
    <property type="match status" value="1"/>
</dbReference>
<dbReference type="SUPFAM" id="SSF51419">
    <property type="entry name" value="PLP-binding barrel"/>
    <property type="match status" value="1"/>
</dbReference>
<comment type="pathway">
    <text evidence="7">Amino-acid biosynthesis; D-alanine biosynthesis; D-alanine from L-alanine: step 1/1.</text>
</comment>
<evidence type="ECO:0000259" key="8">
    <source>
        <dbReference type="SMART" id="SM01005"/>
    </source>
</evidence>
<evidence type="ECO:0000256" key="5">
    <source>
        <dbReference type="ARBA" id="ARBA00022898"/>
    </source>
</evidence>
<reference evidence="10" key="1">
    <citation type="journal article" date="2019" name="Int. J. Syst. Evol. Microbiol.">
        <title>The Global Catalogue of Microorganisms (GCM) 10K type strain sequencing project: providing services to taxonomists for standard genome sequencing and annotation.</title>
        <authorList>
            <consortium name="The Broad Institute Genomics Platform"/>
            <consortium name="The Broad Institute Genome Sequencing Center for Infectious Disease"/>
            <person name="Wu L."/>
            <person name="Ma J."/>
        </authorList>
    </citation>
    <scope>NUCLEOTIDE SEQUENCE [LARGE SCALE GENOMIC DNA]</scope>
    <source>
        <strain evidence="10">CGMCC 1.19062</strain>
    </source>
</reference>
<comment type="catalytic activity">
    <reaction evidence="1 7">
        <text>L-alanine = D-alanine</text>
        <dbReference type="Rhea" id="RHEA:20249"/>
        <dbReference type="ChEBI" id="CHEBI:57416"/>
        <dbReference type="ChEBI" id="CHEBI:57972"/>
        <dbReference type="EC" id="5.1.1.1"/>
    </reaction>
</comment>
<dbReference type="Gene3D" id="3.20.20.10">
    <property type="entry name" value="Alanine racemase"/>
    <property type="match status" value="1"/>
</dbReference>
<accession>A0ABW5DPT5</accession>
<evidence type="ECO:0000256" key="4">
    <source>
        <dbReference type="ARBA" id="ARBA00013089"/>
    </source>
</evidence>
<dbReference type="GO" id="GO:0008784">
    <property type="term" value="F:alanine racemase activity"/>
    <property type="evidence" value="ECO:0007669"/>
    <property type="project" value="UniProtKB-EC"/>
</dbReference>
<dbReference type="InterPro" id="IPR001608">
    <property type="entry name" value="Ala_racemase_N"/>
</dbReference>
<keyword evidence="5 7" id="KW-0663">Pyridoxal phosphate</keyword>
<dbReference type="NCBIfam" id="TIGR00492">
    <property type="entry name" value="alr"/>
    <property type="match status" value="1"/>
</dbReference>
<evidence type="ECO:0000313" key="10">
    <source>
        <dbReference type="Proteomes" id="UP001597295"/>
    </source>
</evidence>
<proteinExistence type="inferred from homology"/>
<evidence type="ECO:0000256" key="2">
    <source>
        <dbReference type="ARBA" id="ARBA00001933"/>
    </source>
</evidence>
<comment type="function">
    <text evidence="7">Catalyzes the interconversion of L-alanine and D-alanine. May also act on other amino acids.</text>
</comment>
<dbReference type="Pfam" id="PF01168">
    <property type="entry name" value="Ala_racemase_N"/>
    <property type="match status" value="1"/>
</dbReference>
<organism evidence="9 10">
    <name type="scientific">Lacibacterium aquatile</name>
    <dbReference type="NCBI Taxonomy" id="1168082"/>
    <lineage>
        <taxon>Bacteria</taxon>
        <taxon>Pseudomonadati</taxon>
        <taxon>Pseudomonadota</taxon>
        <taxon>Alphaproteobacteria</taxon>
        <taxon>Rhodospirillales</taxon>
        <taxon>Rhodospirillaceae</taxon>
    </lineage>
</organism>
<dbReference type="InterPro" id="IPR009006">
    <property type="entry name" value="Ala_racemase/Decarboxylase_C"/>
</dbReference>
<dbReference type="Proteomes" id="UP001597295">
    <property type="component" value="Unassembled WGS sequence"/>
</dbReference>
<feature type="binding site" evidence="7">
    <location>
        <position position="129"/>
    </location>
    <ligand>
        <name>substrate</name>
    </ligand>
</feature>
<dbReference type="PRINTS" id="PR00992">
    <property type="entry name" value="ALARACEMASE"/>
</dbReference>
<feature type="binding site" evidence="7">
    <location>
        <position position="298"/>
    </location>
    <ligand>
        <name>substrate</name>
    </ligand>
</feature>
<evidence type="ECO:0000256" key="6">
    <source>
        <dbReference type="ARBA" id="ARBA00023235"/>
    </source>
</evidence>
<protein>
    <recommendedName>
        <fullName evidence="4 7">Alanine racemase</fullName>
        <ecNumber evidence="4 7">5.1.1.1</ecNumber>
    </recommendedName>
</protein>
<dbReference type="InterPro" id="IPR000821">
    <property type="entry name" value="Ala_racemase"/>
</dbReference>
<dbReference type="SUPFAM" id="SSF50621">
    <property type="entry name" value="Alanine racemase C-terminal domain-like"/>
    <property type="match status" value="1"/>
</dbReference>
<dbReference type="EC" id="5.1.1.1" evidence="4 7"/>
<evidence type="ECO:0000256" key="1">
    <source>
        <dbReference type="ARBA" id="ARBA00000316"/>
    </source>
</evidence>